<dbReference type="KEGG" id="mcos:GM418_12100"/>
<dbReference type="Gene3D" id="2.130.10.130">
    <property type="entry name" value="Integrin alpha, N-terminal"/>
    <property type="match status" value="2"/>
</dbReference>
<evidence type="ECO:0008006" key="4">
    <source>
        <dbReference type="Google" id="ProtNLM"/>
    </source>
</evidence>
<evidence type="ECO:0000313" key="3">
    <source>
        <dbReference type="Proteomes" id="UP000428260"/>
    </source>
</evidence>
<reference evidence="2 3" key="1">
    <citation type="submission" date="2019-11" db="EMBL/GenBank/DDBJ databases">
        <authorList>
            <person name="Zheng R.K."/>
            <person name="Sun C.M."/>
        </authorList>
    </citation>
    <scope>NUCLEOTIDE SEQUENCE [LARGE SCALE GENOMIC DNA]</scope>
    <source>
        <strain evidence="2 3">WC007</strain>
    </source>
</reference>
<accession>A0A6I6JPI9</accession>
<proteinExistence type="predicted"/>
<protein>
    <recommendedName>
        <fullName evidence="4">VCBS repeat-containing protein</fullName>
    </recommendedName>
</protein>
<dbReference type="InterPro" id="IPR028994">
    <property type="entry name" value="Integrin_alpha_N"/>
</dbReference>
<gene>
    <name evidence="2" type="ORF">GM418_12100</name>
</gene>
<evidence type="ECO:0000313" key="2">
    <source>
        <dbReference type="EMBL" id="QGY44371.1"/>
    </source>
</evidence>
<evidence type="ECO:0000256" key="1">
    <source>
        <dbReference type="ARBA" id="ARBA00022729"/>
    </source>
</evidence>
<sequence length="408" mass="46294">MKTLHLIFLIFLFSGKGFSQPPIPETEWKHYSSENGDLEVPNGSEQQTSCAVFDIDKDGINDFIVTERVQAPAVVWYKKNGEKWDRYILDTGLLRIEAGSAVWDIDNDGDLDPVFGGESRSSEVWWWENPYPNYSPEIPWKRHTVKKSGATKHHDQLFGDFDGDGLMELAFWNQNANTLFLAEIPKNPRENEEWEMIPIYSYANDSEMQPPGEMPDWKRVNEHEGLAKADIDGDGIPDIIGGGRWFKKTGDKKFQENIVDASYSFSRSAAAQLIEGGRPEIVLVVGDGIAPMFLYEWQNGTWKRKTLITEIDNGHSIEIIDFNGDGHLDIFNAEMRFSEQHNPDAKLRILLGDGKGNFTDYIINEGFSHHEAKIADLDGDGDYDILSKPYAFRAPGIDIWLQNGTNKK</sequence>
<keyword evidence="1" id="KW-0732">Signal</keyword>
<dbReference type="InterPro" id="IPR013517">
    <property type="entry name" value="FG-GAP"/>
</dbReference>
<dbReference type="PANTHER" id="PTHR44103:SF1">
    <property type="entry name" value="PROPROTEIN CONVERTASE P"/>
    <property type="match status" value="1"/>
</dbReference>
<dbReference type="PANTHER" id="PTHR44103">
    <property type="entry name" value="PROPROTEIN CONVERTASE P"/>
    <property type="match status" value="1"/>
</dbReference>
<dbReference type="Pfam" id="PF13517">
    <property type="entry name" value="FG-GAP_3"/>
    <property type="match status" value="1"/>
</dbReference>
<organism evidence="2 3">
    <name type="scientific">Maribellus comscasis</name>
    <dbReference type="NCBI Taxonomy" id="2681766"/>
    <lineage>
        <taxon>Bacteria</taxon>
        <taxon>Pseudomonadati</taxon>
        <taxon>Bacteroidota</taxon>
        <taxon>Bacteroidia</taxon>
        <taxon>Marinilabiliales</taxon>
        <taxon>Prolixibacteraceae</taxon>
        <taxon>Maribellus</taxon>
    </lineage>
</organism>
<dbReference type="Proteomes" id="UP000428260">
    <property type="component" value="Chromosome"/>
</dbReference>
<dbReference type="SUPFAM" id="SSF69318">
    <property type="entry name" value="Integrin alpha N-terminal domain"/>
    <property type="match status" value="1"/>
</dbReference>
<keyword evidence="3" id="KW-1185">Reference proteome</keyword>
<dbReference type="RefSeq" id="WP_158866447.1">
    <property type="nucleotide sequence ID" value="NZ_CP046401.1"/>
</dbReference>
<name>A0A6I6JPI9_9BACT</name>
<dbReference type="AlphaFoldDB" id="A0A6I6JPI9"/>
<dbReference type="EMBL" id="CP046401">
    <property type="protein sequence ID" value="QGY44371.1"/>
    <property type="molecule type" value="Genomic_DNA"/>
</dbReference>